<evidence type="ECO:0000313" key="1">
    <source>
        <dbReference type="EMBL" id="EJK63711.1"/>
    </source>
</evidence>
<keyword evidence="2" id="KW-1185">Reference proteome</keyword>
<feature type="non-terminal residue" evidence="1">
    <location>
        <position position="105"/>
    </location>
</feature>
<proteinExistence type="predicted"/>
<name>K0SRT5_THAOC</name>
<protein>
    <submittedName>
        <fullName evidence="1">Uncharacterized protein</fullName>
    </submittedName>
</protein>
<sequence>MSLHRTAVGNIGSVRSRLIDEFTPTVALSDLQFRTRKRGQPTEVPQGTWKGSMVPKRRWILSVPGGCWGRTQFSVEQWGAAMADEVATGVWHVSPLPMGMERGGR</sequence>
<reference evidence="1 2" key="1">
    <citation type="journal article" date="2012" name="Genome Biol.">
        <title>Genome and low-iron response of an oceanic diatom adapted to chronic iron limitation.</title>
        <authorList>
            <person name="Lommer M."/>
            <person name="Specht M."/>
            <person name="Roy A.S."/>
            <person name="Kraemer L."/>
            <person name="Andreson R."/>
            <person name="Gutowska M.A."/>
            <person name="Wolf J."/>
            <person name="Bergner S.V."/>
            <person name="Schilhabel M.B."/>
            <person name="Klostermeier U.C."/>
            <person name="Beiko R.G."/>
            <person name="Rosenstiel P."/>
            <person name="Hippler M."/>
            <person name="Laroche J."/>
        </authorList>
    </citation>
    <scope>NUCLEOTIDE SEQUENCE [LARGE SCALE GENOMIC DNA]</scope>
    <source>
        <strain evidence="1 2">CCMP1005</strain>
    </source>
</reference>
<gene>
    <name evidence="1" type="ORF">THAOC_15617</name>
</gene>
<evidence type="ECO:0000313" key="2">
    <source>
        <dbReference type="Proteomes" id="UP000266841"/>
    </source>
</evidence>
<dbReference type="AlphaFoldDB" id="K0SRT5"/>
<dbReference type="EMBL" id="AGNL01018055">
    <property type="protein sequence ID" value="EJK63711.1"/>
    <property type="molecule type" value="Genomic_DNA"/>
</dbReference>
<dbReference type="Proteomes" id="UP000266841">
    <property type="component" value="Unassembled WGS sequence"/>
</dbReference>
<accession>K0SRT5</accession>
<organism evidence="1 2">
    <name type="scientific">Thalassiosira oceanica</name>
    <name type="common">Marine diatom</name>
    <dbReference type="NCBI Taxonomy" id="159749"/>
    <lineage>
        <taxon>Eukaryota</taxon>
        <taxon>Sar</taxon>
        <taxon>Stramenopiles</taxon>
        <taxon>Ochrophyta</taxon>
        <taxon>Bacillariophyta</taxon>
        <taxon>Coscinodiscophyceae</taxon>
        <taxon>Thalassiosirophycidae</taxon>
        <taxon>Thalassiosirales</taxon>
        <taxon>Thalassiosiraceae</taxon>
        <taxon>Thalassiosira</taxon>
    </lineage>
</organism>
<comment type="caution">
    <text evidence="1">The sequence shown here is derived from an EMBL/GenBank/DDBJ whole genome shotgun (WGS) entry which is preliminary data.</text>
</comment>